<evidence type="ECO:0000313" key="8">
    <source>
        <dbReference type="EMBL" id="EKG10048.1"/>
    </source>
</evidence>
<dbReference type="PANTHER" id="PTHR33048:SF96">
    <property type="entry name" value="INTEGRAL MEMBRANE PROTEIN"/>
    <property type="match status" value="1"/>
</dbReference>
<dbReference type="Pfam" id="PF20684">
    <property type="entry name" value="Fung_rhodopsin"/>
    <property type="match status" value="1"/>
</dbReference>
<feature type="domain" description="Rhodopsin" evidence="7">
    <location>
        <begin position="33"/>
        <end position="286"/>
    </location>
</feature>
<dbReference type="InParanoid" id="K2R734"/>
<comment type="similarity">
    <text evidence="5">Belongs to the SAT4 family.</text>
</comment>
<sequence length="360" mass="38613">MAAASSTAAEDRRWIVLTMVCLVLALGLPSLALRGYVKLQVRKVIAVDDWIMLLASVLWVGYIVCQIAACANGLGAHTADLREDSYYYLVGTAHNGDVVEALRFWYACTLGHVLAAAVIRISIGLSIAHYSPSTIRRWIVIVDLVLSSLASVIFSFLLVFQCSPITDFWSRNRADSDENCDVHPITNAWFAFCAVSATADSVLSGFPVAACLKAGISWRKRAALGVLVVFALSNMTTSALQISQITSLRYTADLTFSAADFACYALLSPSLALVGANLSTLGPWLKELGWDMSDSASNTMGGRKKPRGLIRGGRAQVNVMRGHGDDVEAVLDAAVLQGLGRLEGAVEPSPGPRARNFLEG</sequence>
<comment type="subcellular location">
    <subcellularLocation>
        <location evidence="1">Membrane</location>
        <topology evidence="1">Multi-pass membrane protein</topology>
    </subcellularLocation>
</comment>
<evidence type="ECO:0000256" key="2">
    <source>
        <dbReference type="ARBA" id="ARBA00022692"/>
    </source>
</evidence>
<keyword evidence="3 6" id="KW-1133">Transmembrane helix</keyword>
<gene>
    <name evidence="8" type="ORF">MPH_12875</name>
</gene>
<evidence type="ECO:0000313" key="9">
    <source>
        <dbReference type="Proteomes" id="UP000007129"/>
    </source>
</evidence>
<organism evidence="8 9">
    <name type="scientific">Macrophomina phaseolina (strain MS6)</name>
    <name type="common">Charcoal rot fungus</name>
    <dbReference type="NCBI Taxonomy" id="1126212"/>
    <lineage>
        <taxon>Eukaryota</taxon>
        <taxon>Fungi</taxon>
        <taxon>Dikarya</taxon>
        <taxon>Ascomycota</taxon>
        <taxon>Pezizomycotina</taxon>
        <taxon>Dothideomycetes</taxon>
        <taxon>Dothideomycetes incertae sedis</taxon>
        <taxon>Botryosphaeriales</taxon>
        <taxon>Botryosphaeriaceae</taxon>
        <taxon>Macrophomina</taxon>
    </lineage>
</organism>
<keyword evidence="4 6" id="KW-0472">Membrane</keyword>
<keyword evidence="2 6" id="KW-0812">Transmembrane</keyword>
<feature type="transmembrane region" description="Helical" evidence="6">
    <location>
        <begin position="138"/>
        <end position="160"/>
    </location>
</feature>
<dbReference type="VEuPathDB" id="FungiDB:MPH_12875"/>
<protein>
    <recommendedName>
        <fullName evidence="7">Rhodopsin domain-containing protein</fullName>
    </recommendedName>
</protein>
<dbReference type="HOGENOM" id="CLU_028200_3_4_1"/>
<feature type="transmembrane region" description="Helical" evidence="6">
    <location>
        <begin position="14"/>
        <end position="37"/>
    </location>
</feature>
<dbReference type="InterPro" id="IPR049326">
    <property type="entry name" value="Rhodopsin_dom_fungi"/>
</dbReference>
<feature type="transmembrane region" description="Helical" evidence="6">
    <location>
        <begin position="104"/>
        <end position="126"/>
    </location>
</feature>
<evidence type="ECO:0000256" key="4">
    <source>
        <dbReference type="ARBA" id="ARBA00023136"/>
    </source>
</evidence>
<dbReference type="AlphaFoldDB" id="K2R734"/>
<proteinExistence type="inferred from homology"/>
<dbReference type="EMBL" id="AHHD01000531">
    <property type="protein sequence ID" value="EKG10048.1"/>
    <property type="molecule type" value="Genomic_DNA"/>
</dbReference>
<evidence type="ECO:0000256" key="3">
    <source>
        <dbReference type="ARBA" id="ARBA00022989"/>
    </source>
</evidence>
<reference evidence="8 9" key="1">
    <citation type="journal article" date="2012" name="BMC Genomics">
        <title>Tools to kill: Genome of one of the most destructive plant pathogenic fungi Macrophomina phaseolina.</title>
        <authorList>
            <person name="Islam M.S."/>
            <person name="Haque M.S."/>
            <person name="Islam M.M."/>
            <person name="Emdad E.M."/>
            <person name="Halim A."/>
            <person name="Hossen Q.M.M."/>
            <person name="Hossain M.Z."/>
            <person name="Ahmed B."/>
            <person name="Rahim S."/>
            <person name="Rahman M.S."/>
            <person name="Alam M.M."/>
            <person name="Hou S."/>
            <person name="Wan X."/>
            <person name="Saito J.A."/>
            <person name="Alam M."/>
        </authorList>
    </citation>
    <scope>NUCLEOTIDE SEQUENCE [LARGE SCALE GENOMIC DNA]</scope>
    <source>
        <strain evidence="8 9">MS6</strain>
    </source>
</reference>
<name>K2R734_MACPH</name>
<accession>K2R734</accession>
<dbReference type="GO" id="GO:0016020">
    <property type="term" value="C:membrane"/>
    <property type="evidence" value="ECO:0007669"/>
    <property type="project" value="UniProtKB-SubCell"/>
</dbReference>
<feature type="transmembrane region" description="Helical" evidence="6">
    <location>
        <begin position="49"/>
        <end position="69"/>
    </location>
</feature>
<feature type="transmembrane region" description="Helical" evidence="6">
    <location>
        <begin position="188"/>
        <end position="210"/>
    </location>
</feature>
<dbReference type="InterPro" id="IPR052337">
    <property type="entry name" value="SAT4-like"/>
</dbReference>
<evidence type="ECO:0000259" key="7">
    <source>
        <dbReference type="Pfam" id="PF20684"/>
    </source>
</evidence>
<dbReference type="PANTHER" id="PTHR33048">
    <property type="entry name" value="PTH11-LIKE INTEGRAL MEMBRANE PROTEIN (AFU_ORTHOLOGUE AFUA_5G11245)"/>
    <property type="match status" value="1"/>
</dbReference>
<evidence type="ECO:0000256" key="1">
    <source>
        <dbReference type="ARBA" id="ARBA00004141"/>
    </source>
</evidence>
<evidence type="ECO:0000256" key="5">
    <source>
        <dbReference type="ARBA" id="ARBA00038359"/>
    </source>
</evidence>
<dbReference type="Proteomes" id="UP000007129">
    <property type="component" value="Unassembled WGS sequence"/>
</dbReference>
<comment type="caution">
    <text evidence="8">The sequence shown here is derived from an EMBL/GenBank/DDBJ whole genome shotgun (WGS) entry which is preliminary data.</text>
</comment>
<evidence type="ECO:0000256" key="6">
    <source>
        <dbReference type="SAM" id="Phobius"/>
    </source>
</evidence>
<dbReference type="OrthoDB" id="3940024at2759"/>
<dbReference type="STRING" id="1126212.K2R734"/>
<feature type="transmembrane region" description="Helical" evidence="6">
    <location>
        <begin position="222"/>
        <end position="242"/>
    </location>
</feature>